<evidence type="ECO:0000313" key="6">
    <source>
        <dbReference type="Proteomes" id="UP000737018"/>
    </source>
</evidence>
<evidence type="ECO:0000313" key="5">
    <source>
        <dbReference type="EMBL" id="KAF3946233.1"/>
    </source>
</evidence>
<sequence length="464" mass="53674">FEKQELVLLWMAEGLVQETKTTKSMEEIGREYFRYLLVRSFFQRSSNNESLFVMHDLISDIAQLVARGLCYRLEDTVGGNKQSEISTKVRHFSYIRFVFDEIKKFEVFPKDRHLRTFLPLPIEKRGYLTNYVLSCLLPQRYLRVLSLSGYEIFELPNSISDLKHLRYLNLSNTSIRRLPESTSSLYNLQTLILKGCSHLTTLPKKFGNLVNLRHLDISNVNSIKEMPVGIEELKSLQTLSNFVVGKDTGSKIGDLMNLEFLQGRLCISNLENVLDVENARKANLNGKKSLDALVMKWEVDDLLDGTIVEDVLNMLKPHRTMKTLFIEGYAGVKFPMWVRDPSFPNMVELRVDRCGKCVSLPAIGQLPFLKYLVITRMAKVQRLGPKFYGKGCLKSFQSLETLRFEDMQEWQDWIPCKVDSEEFPCLRELSISRCPKLQGKLPPHLPLLEKFSIHNCEHIPDMYN</sequence>
<feature type="non-terminal residue" evidence="5">
    <location>
        <position position="1"/>
    </location>
</feature>
<gene>
    <name evidence="5" type="ORF">CMV_027477</name>
</gene>
<evidence type="ECO:0000256" key="2">
    <source>
        <dbReference type="ARBA" id="ARBA00022737"/>
    </source>
</evidence>
<dbReference type="Pfam" id="PF25019">
    <property type="entry name" value="LRR_R13L1-DRL21"/>
    <property type="match status" value="1"/>
</dbReference>
<feature type="domain" description="Disease resistance protein winged helix" evidence="3">
    <location>
        <begin position="1"/>
        <end position="62"/>
    </location>
</feature>
<keyword evidence="6" id="KW-1185">Reference proteome</keyword>
<proteinExistence type="predicted"/>
<accession>A0A8J4QAB5</accession>
<dbReference type="Pfam" id="PF23559">
    <property type="entry name" value="WHD_DRP"/>
    <property type="match status" value="1"/>
</dbReference>
<name>A0A8J4QAB5_9ROSI</name>
<evidence type="ECO:0008006" key="7">
    <source>
        <dbReference type="Google" id="ProtNLM"/>
    </source>
</evidence>
<dbReference type="InterPro" id="IPR056789">
    <property type="entry name" value="LRR_R13L1-DRL21"/>
</dbReference>
<evidence type="ECO:0000259" key="4">
    <source>
        <dbReference type="Pfam" id="PF25019"/>
    </source>
</evidence>
<dbReference type="PANTHER" id="PTHR47186:SF41">
    <property type="entry name" value="OS12G0131701 PROTEIN"/>
    <property type="match status" value="1"/>
</dbReference>
<keyword evidence="1" id="KW-0433">Leucine-rich repeat</keyword>
<dbReference type="InterPro" id="IPR001611">
    <property type="entry name" value="Leu-rich_rpt"/>
</dbReference>
<reference evidence="5" key="1">
    <citation type="submission" date="2020-03" db="EMBL/GenBank/DDBJ databases">
        <title>Castanea mollissima Vanexum genome sequencing.</title>
        <authorList>
            <person name="Staton M."/>
        </authorList>
    </citation>
    <scope>NUCLEOTIDE SEQUENCE</scope>
    <source>
        <tissue evidence="5">Leaf</tissue>
    </source>
</reference>
<dbReference type="AlphaFoldDB" id="A0A8J4QAB5"/>
<dbReference type="Pfam" id="PF00560">
    <property type="entry name" value="LRR_1"/>
    <property type="match status" value="1"/>
</dbReference>
<feature type="domain" description="R13L1/DRL21-like LRR repeat region" evidence="4">
    <location>
        <begin position="252"/>
        <end position="377"/>
    </location>
</feature>
<organism evidence="5 6">
    <name type="scientific">Castanea mollissima</name>
    <name type="common">Chinese chestnut</name>
    <dbReference type="NCBI Taxonomy" id="60419"/>
    <lineage>
        <taxon>Eukaryota</taxon>
        <taxon>Viridiplantae</taxon>
        <taxon>Streptophyta</taxon>
        <taxon>Embryophyta</taxon>
        <taxon>Tracheophyta</taxon>
        <taxon>Spermatophyta</taxon>
        <taxon>Magnoliopsida</taxon>
        <taxon>eudicotyledons</taxon>
        <taxon>Gunneridae</taxon>
        <taxon>Pentapetalae</taxon>
        <taxon>rosids</taxon>
        <taxon>fabids</taxon>
        <taxon>Fagales</taxon>
        <taxon>Fagaceae</taxon>
        <taxon>Castanea</taxon>
    </lineage>
</organism>
<dbReference type="InterPro" id="IPR032675">
    <property type="entry name" value="LRR_dom_sf"/>
</dbReference>
<dbReference type="OrthoDB" id="773208at2759"/>
<comment type="caution">
    <text evidence="5">The sequence shown here is derived from an EMBL/GenBank/DDBJ whole genome shotgun (WGS) entry which is preliminary data.</text>
</comment>
<dbReference type="EMBL" id="JRKL02009673">
    <property type="protein sequence ID" value="KAF3946233.1"/>
    <property type="molecule type" value="Genomic_DNA"/>
</dbReference>
<keyword evidence="2" id="KW-0677">Repeat</keyword>
<dbReference type="InterPro" id="IPR058922">
    <property type="entry name" value="WHD_DRP"/>
</dbReference>
<dbReference type="PANTHER" id="PTHR47186">
    <property type="entry name" value="LEUCINE-RICH REPEAT-CONTAINING PROTEIN 57"/>
    <property type="match status" value="1"/>
</dbReference>
<dbReference type="InterPro" id="IPR003591">
    <property type="entry name" value="Leu-rich_rpt_typical-subtyp"/>
</dbReference>
<dbReference type="SUPFAM" id="SSF52058">
    <property type="entry name" value="L domain-like"/>
    <property type="match status" value="1"/>
</dbReference>
<dbReference type="Proteomes" id="UP000737018">
    <property type="component" value="Unassembled WGS sequence"/>
</dbReference>
<dbReference type="SMART" id="SM00369">
    <property type="entry name" value="LRR_TYP"/>
    <property type="match status" value="2"/>
</dbReference>
<dbReference type="Gene3D" id="3.80.10.10">
    <property type="entry name" value="Ribonuclease Inhibitor"/>
    <property type="match status" value="1"/>
</dbReference>
<evidence type="ECO:0000256" key="1">
    <source>
        <dbReference type="ARBA" id="ARBA00022614"/>
    </source>
</evidence>
<evidence type="ECO:0000259" key="3">
    <source>
        <dbReference type="Pfam" id="PF23559"/>
    </source>
</evidence>
<protein>
    <recommendedName>
        <fullName evidence="7">Disease resistance RPP13-like protein 1</fullName>
    </recommendedName>
</protein>
<dbReference type="PROSITE" id="PS51450">
    <property type="entry name" value="LRR"/>
    <property type="match status" value="1"/>
</dbReference>